<evidence type="ECO:0000256" key="12">
    <source>
        <dbReference type="ARBA" id="ARBA00023128"/>
    </source>
</evidence>
<keyword evidence="11" id="KW-0520">NAD</keyword>
<dbReference type="AlphaFoldDB" id="A0A5P9W875"/>
<proteinExistence type="inferred from homology"/>
<organism evidence="17">
    <name type="scientific">Isotomurus maculatus</name>
    <dbReference type="NCBI Taxonomy" id="36143"/>
    <lineage>
        <taxon>Eukaryota</taxon>
        <taxon>Metazoa</taxon>
        <taxon>Ecdysozoa</taxon>
        <taxon>Arthropoda</taxon>
        <taxon>Hexapoda</taxon>
        <taxon>Collembola</taxon>
        <taxon>Entomobryomorpha</taxon>
        <taxon>Isotomoidea</taxon>
        <taxon>Isotomidae</taxon>
        <taxon>Isotominae</taxon>
        <taxon>Isotomurus</taxon>
    </lineage>
</organism>
<protein>
    <recommendedName>
        <fullName evidence="4">NADH-ubiquinone oxidoreductase chain 6</fullName>
        <ecNumber evidence="3">7.1.1.2</ecNumber>
    </recommendedName>
    <alternativeName>
        <fullName evidence="14">NADH dehydrogenase subunit 6</fullName>
    </alternativeName>
</protein>
<dbReference type="GO" id="GO:0031966">
    <property type="term" value="C:mitochondrial membrane"/>
    <property type="evidence" value="ECO:0007669"/>
    <property type="project" value="UniProtKB-SubCell"/>
</dbReference>
<keyword evidence="12 17" id="KW-0496">Mitochondrion</keyword>
<evidence type="ECO:0000256" key="15">
    <source>
        <dbReference type="ARBA" id="ARBA00049551"/>
    </source>
</evidence>
<keyword evidence="13 16" id="KW-0472">Membrane</keyword>
<feature type="transmembrane region" description="Helical" evidence="16">
    <location>
        <begin position="50"/>
        <end position="71"/>
    </location>
</feature>
<keyword evidence="6" id="KW-0679">Respiratory chain</keyword>
<gene>
    <name evidence="17" type="primary">ND6</name>
</gene>
<evidence type="ECO:0000256" key="9">
    <source>
        <dbReference type="ARBA" id="ARBA00022982"/>
    </source>
</evidence>
<feature type="transmembrane region" description="Helical" evidence="16">
    <location>
        <begin position="83"/>
        <end position="101"/>
    </location>
</feature>
<evidence type="ECO:0000256" key="13">
    <source>
        <dbReference type="ARBA" id="ARBA00023136"/>
    </source>
</evidence>
<comment type="catalytic activity">
    <reaction evidence="15">
        <text>a ubiquinone + NADH + 5 H(+)(in) = a ubiquinol + NAD(+) + 4 H(+)(out)</text>
        <dbReference type="Rhea" id="RHEA:29091"/>
        <dbReference type="Rhea" id="RHEA-COMP:9565"/>
        <dbReference type="Rhea" id="RHEA-COMP:9566"/>
        <dbReference type="ChEBI" id="CHEBI:15378"/>
        <dbReference type="ChEBI" id="CHEBI:16389"/>
        <dbReference type="ChEBI" id="CHEBI:17976"/>
        <dbReference type="ChEBI" id="CHEBI:57540"/>
        <dbReference type="ChEBI" id="CHEBI:57945"/>
        <dbReference type="EC" id="7.1.1.2"/>
    </reaction>
</comment>
<evidence type="ECO:0000256" key="16">
    <source>
        <dbReference type="SAM" id="Phobius"/>
    </source>
</evidence>
<dbReference type="InterPro" id="IPR050269">
    <property type="entry name" value="ComplexI_Subunit6"/>
</dbReference>
<keyword evidence="7 16" id="KW-0812">Transmembrane</keyword>
<evidence type="ECO:0000256" key="3">
    <source>
        <dbReference type="ARBA" id="ARBA00012944"/>
    </source>
</evidence>
<dbReference type="EC" id="7.1.1.2" evidence="3"/>
<evidence type="ECO:0000313" key="17">
    <source>
        <dbReference type="EMBL" id="QFX74503.1"/>
    </source>
</evidence>
<evidence type="ECO:0000256" key="7">
    <source>
        <dbReference type="ARBA" id="ARBA00022692"/>
    </source>
</evidence>
<evidence type="ECO:0000256" key="8">
    <source>
        <dbReference type="ARBA" id="ARBA00022967"/>
    </source>
</evidence>
<evidence type="ECO:0000256" key="14">
    <source>
        <dbReference type="ARBA" id="ARBA00031019"/>
    </source>
</evidence>
<evidence type="ECO:0000256" key="5">
    <source>
        <dbReference type="ARBA" id="ARBA00022448"/>
    </source>
</evidence>
<geneLocation type="mitochondrion" evidence="17"/>
<evidence type="ECO:0000256" key="4">
    <source>
        <dbReference type="ARBA" id="ARBA00021095"/>
    </source>
</evidence>
<sequence>MKTMLAFVIMAATMFMMSSHPIALMVAILLQTLFCCLALASLNTTSWFSFILFLIFLGGLMVLFIYISSLASNEKFTVSLQKAPSVLAICAAATALFLWGANEQLASLSYTNEVKLLTNMYSSNILAPTLMTMLYLLLTLVVVVSMTSKYEGPLRNMTYA</sequence>
<dbReference type="PANTHER" id="PTHR11435">
    <property type="entry name" value="NADH UBIQUINONE OXIDOREDUCTASE SUBUNIT ND6"/>
    <property type="match status" value="1"/>
</dbReference>
<comment type="subcellular location">
    <subcellularLocation>
        <location evidence="1">Mitochondrion membrane</location>
        <topology evidence="1">Multi-pass membrane protein</topology>
    </subcellularLocation>
</comment>
<reference evidence="17" key="1">
    <citation type="journal article" date="2019" name="Mitochondrial DNA Part B Resour">
        <title>The complete mitogenome of Isotomurus maculatus: a widespread species that is invading the sub-Antarctic region.</title>
        <authorList>
            <person name="Jagatap H."/>
            <person name="Monsanto D.M."/>
            <person name="van Vuuren B.J."/>
            <person name="Parbhu S.P."/>
            <person name="Dinoi A."/>
            <person name="Janion-Scheepers C."/>
            <person name="Sekar S."/>
            <person name="Teske P.R."/>
            <person name="Emami-Khoyi A."/>
        </authorList>
    </citation>
    <scope>NUCLEOTIDE SEQUENCE</scope>
</reference>
<dbReference type="PANTHER" id="PTHR11435:SF1">
    <property type="entry name" value="NADH-UBIQUINONE OXIDOREDUCTASE CHAIN 6"/>
    <property type="match status" value="1"/>
</dbReference>
<keyword evidence="5" id="KW-0813">Transport</keyword>
<evidence type="ECO:0000256" key="10">
    <source>
        <dbReference type="ARBA" id="ARBA00022989"/>
    </source>
</evidence>
<keyword evidence="9" id="KW-0249">Electron transport</keyword>
<dbReference type="EMBL" id="MK509021">
    <property type="protein sequence ID" value="QFX74503.1"/>
    <property type="molecule type" value="Genomic_DNA"/>
</dbReference>
<comment type="similarity">
    <text evidence="2">Belongs to the complex I subunit 6 family.</text>
</comment>
<keyword evidence="10 16" id="KW-1133">Transmembrane helix</keyword>
<evidence type="ECO:0000256" key="6">
    <source>
        <dbReference type="ARBA" id="ARBA00022660"/>
    </source>
</evidence>
<evidence type="ECO:0000256" key="1">
    <source>
        <dbReference type="ARBA" id="ARBA00004225"/>
    </source>
</evidence>
<dbReference type="GO" id="GO:0008137">
    <property type="term" value="F:NADH dehydrogenase (ubiquinone) activity"/>
    <property type="evidence" value="ECO:0007669"/>
    <property type="project" value="UniProtKB-EC"/>
</dbReference>
<name>A0A5P9W875_9HEXA</name>
<evidence type="ECO:0000256" key="2">
    <source>
        <dbReference type="ARBA" id="ARBA00005698"/>
    </source>
</evidence>
<accession>A0A5P9W875</accession>
<keyword evidence="8" id="KW-1278">Translocase</keyword>
<evidence type="ECO:0000256" key="11">
    <source>
        <dbReference type="ARBA" id="ARBA00023027"/>
    </source>
</evidence>
<feature type="transmembrane region" description="Helical" evidence="16">
    <location>
        <begin position="121"/>
        <end position="147"/>
    </location>
</feature>